<evidence type="ECO:0000256" key="11">
    <source>
        <dbReference type="ARBA" id="ARBA00024708"/>
    </source>
</evidence>
<evidence type="ECO:0000313" key="14">
    <source>
        <dbReference type="Proteomes" id="UP000054886"/>
    </source>
</evidence>
<evidence type="ECO:0000256" key="2">
    <source>
        <dbReference type="ARBA" id="ARBA00004687"/>
    </source>
</evidence>
<protein>
    <recommendedName>
        <fullName evidence="12">Mannosyltransferase</fullName>
        <ecNumber evidence="12">2.4.1.-</ecNumber>
    </recommendedName>
</protein>
<evidence type="ECO:0000256" key="3">
    <source>
        <dbReference type="ARBA" id="ARBA00006065"/>
    </source>
</evidence>
<comment type="caution">
    <text evidence="13">The sequence shown here is derived from an EMBL/GenBank/DDBJ whole genome shotgun (WGS) entry which is preliminary data.</text>
</comment>
<evidence type="ECO:0000256" key="9">
    <source>
        <dbReference type="ARBA" id="ARBA00022989"/>
    </source>
</evidence>
<sequence length="612" mass="71387">MVTNKKDTDENRDVQGSIVTKTSAIFPVLVGFRVINSLLTRTYFQADEFWQSLEPAHYKAFGYGELTWEWKVGLRSYAFPMLFEIIYRLVKLLAIASKEALSIICSIGAGLMLLCFPQSKLATEVARDLLTIPNEYSETVEYYGVIYAPKLFMALLAATGEYFTIKLIQKVYLKTVSKNDDQLPKLSNITKIALLLTLTNFFNCFFITRTFINSFEMILTSIALYNWDWSGGIEINTRSFTKSLFFAMFACIQRPSNAIIWIVLGFFLTINLLLRRDYTLIGRLYAKILVVFTITMLVNVVIDFYFYNQIIFPVFKFINFNFTSILSEFYGVAPWHFHLLQSLPIMLGYSLPLFIYGLFSNDSTTKNNIRFGALRQIKFVLILNIIFYSYLKHKEFRFIYPLQPLFCLLSALGALKLAGKVQNYRYLKEYVWIIPLMSMIVSIFITTFQESGVIQVMKDLHNEKDIDSVGFVMPCHSTPWQSYLHRNDIRQLWAISCEPPLHLLGKNNASIELQTYMDESDYLYENISGFIKKNFPKFTNSMDMENVNNNASMPQFPHEWPQFLIIFEQLDNEFMSRYLLDSGYVKYNKIFNSYSHWDSRRNGDLIIYYKNN</sequence>
<dbReference type="GO" id="GO:0005789">
    <property type="term" value="C:endoplasmic reticulum membrane"/>
    <property type="evidence" value="ECO:0007669"/>
    <property type="project" value="UniProtKB-SubCell"/>
</dbReference>
<dbReference type="GO" id="GO:0000026">
    <property type="term" value="F:alpha-1,2-mannosyltransferase activity"/>
    <property type="evidence" value="ECO:0007669"/>
    <property type="project" value="EnsemblFungi"/>
</dbReference>
<dbReference type="VEuPathDB" id="FungiDB:B1J91_F07843g"/>
<feature type="transmembrane region" description="Helical" evidence="12">
    <location>
        <begin position="142"/>
        <end position="165"/>
    </location>
</feature>
<accession>A0A0W0CI53</accession>
<feature type="transmembrane region" description="Helical" evidence="12">
    <location>
        <begin position="371"/>
        <end position="391"/>
    </location>
</feature>
<feature type="transmembrane region" description="Helical" evidence="12">
    <location>
        <begin position="258"/>
        <end position="274"/>
    </location>
</feature>
<dbReference type="UniPathway" id="UPA00196"/>
<dbReference type="AlphaFoldDB" id="A0A0W0CI53"/>
<feature type="transmembrane region" description="Helical" evidence="12">
    <location>
        <begin position="286"/>
        <end position="307"/>
    </location>
</feature>
<name>A0A0W0CI53_CANGB</name>
<dbReference type="EC" id="2.4.1.-" evidence="12"/>
<evidence type="ECO:0000256" key="10">
    <source>
        <dbReference type="ARBA" id="ARBA00023136"/>
    </source>
</evidence>
<dbReference type="PANTHER" id="PTHR22760:SF4">
    <property type="entry name" value="GPI MANNOSYLTRANSFERASE 3"/>
    <property type="match status" value="1"/>
</dbReference>
<evidence type="ECO:0000256" key="7">
    <source>
        <dbReference type="ARBA" id="ARBA00022692"/>
    </source>
</evidence>
<dbReference type="PhylomeDB" id="A0A0W0CI53"/>
<dbReference type="VEuPathDB" id="FungiDB:CAGL0F07843g"/>
<organism evidence="13 14">
    <name type="scientific">Candida glabrata</name>
    <name type="common">Yeast</name>
    <name type="synonym">Torulopsis glabrata</name>
    <dbReference type="NCBI Taxonomy" id="5478"/>
    <lineage>
        <taxon>Eukaryota</taxon>
        <taxon>Fungi</taxon>
        <taxon>Dikarya</taxon>
        <taxon>Ascomycota</taxon>
        <taxon>Saccharomycotina</taxon>
        <taxon>Saccharomycetes</taxon>
        <taxon>Saccharomycetales</taxon>
        <taxon>Saccharomycetaceae</taxon>
        <taxon>Nakaseomyces</taxon>
    </lineage>
</organism>
<gene>
    <name evidence="13" type="ORF">AO440_001429</name>
</gene>
<keyword evidence="8 12" id="KW-0256">Endoplasmic reticulum</keyword>
<reference evidence="13 14" key="1">
    <citation type="submission" date="2015-10" db="EMBL/GenBank/DDBJ databases">
        <title>Draft genomes sequences of Candida glabrata isolates 1A, 1B, 2A, 2B, 3A and 3B.</title>
        <authorList>
            <person name="Haavelsrud O.E."/>
            <person name="Gaustad P."/>
        </authorList>
    </citation>
    <scope>NUCLEOTIDE SEQUENCE [LARGE SCALE GENOMIC DNA]</scope>
    <source>
        <strain evidence="13">910700640</strain>
    </source>
</reference>
<evidence type="ECO:0000256" key="1">
    <source>
        <dbReference type="ARBA" id="ARBA00004477"/>
    </source>
</evidence>
<proteinExistence type="inferred from homology"/>
<dbReference type="Pfam" id="PF03901">
    <property type="entry name" value="Glyco_transf_22"/>
    <property type="match status" value="1"/>
</dbReference>
<keyword evidence="5 12" id="KW-0328">Glycosyltransferase</keyword>
<evidence type="ECO:0000313" key="13">
    <source>
        <dbReference type="EMBL" id="KTB00036.1"/>
    </source>
</evidence>
<evidence type="ECO:0000256" key="5">
    <source>
        <dbReference type="ARBA" id="ARBA00022676"/>
    </source>
</evidence>
<evidence type="ECO:0000256" key="4">
    <source>
        <dbReference type="ARBA" id="ARBA00022502"/>
    </source>
</evidence>
<evidence type="ECO:0000256" key="6">
    <source>
        <dbReference type="ARBA" id="ARBA00022679"/>
    </source>
</evidence>
<dbReference type="PANTHER" id="PTHR22760">
    <property type="entry name" value="GLYCOSYLTRANSFERASE"/>
    <property type="match status" value="1"/>
</dbReference>
<keyword evidence="9 12" id="KW-1133">Transmembrane helix</keyword>
<keyword evidence="7 12" id="KW-0812">Transmembrane</keyword>
<feature type="transmembrane region" description="Helical" evidence="12">
    <location>
        <begin position="339"/>
        <end position="359"/>
    </location>
</feature>
<dbReference type="GO" id="GO:0006506">
    <property type="term" value="P:GPI anchor biosynthetic process"/>
    <property type="evidence" value="ECO:0007669"/>
    <property type="project" value="UniProtKB-UniPathway"/>
</dbReference>
<feature type="transmembrane region" description="Helical" evidence="12">
    <location>
        <begin position="430"/>
        <end position="448"/>
    </location>
</feature>
<dbReference type="Proteomes" id="UP000054886">
    <property type="component" value="Unassembled WGS sequence"/>
</dbReference>
<keyword evidence="4" id="KW-0337">GPI-anchor biosynthesis</keyword>
<dbReference type="OMA" id="HEWPDYL"/>
<keyword evidence="6 13" id="KW-0808">Transferase</keyword>
<dbReference type="VEuPathDB" id="FungiDB:GVI51_F07403"/>
<dbReference type="InterPro" id="IPR005599">
    <property type="entry name" value="GPI_mannosylTrfase"/>
</dbReference>
<dbReference type="EMBL" id="LLZZ01000141">
    <property type="protein sequence ID" value="KTB00036.1"/>
    <property type="molecule type" value="Genomic_DNA"/>
</dbReference>
<dbReference type="VEuPathDB" id="FungiDB:GWK60_F07381"/>
<comment type="pathway">
    <text evidence="2">Glycolipid biosynthesis; glycosylphosphatidylinositol-anchor biosynthesis.</text>
</comment>
<evidence type="ECO:0000256" key="12">
    <source>
        <dbReference type="RuleBase" id="RU363075"/>
    </source>
</evidence>
<comment type="subcellular location">
    <subcellularLocation>
        <location evidence="1 12">Endoplasmic reticulum membrane</location>
        <topology evidence="1 12">Multi-pass membrane protein</topology>
    </subcellularLocation>
</comment>
<evidence type="ECO:0000256" key="8">
    <source>
        <dbReference type="ARBA" id="ARBA00022824"/>
    </source>
</evidence>
<comment type="similarity">
    <text evidence="3">Belongs to the glycosyltransferase 22 family. PIGB subfamily.</text>
</comment>
<feature type="transmembrane region" description="Helical" evidence="12">
    <location>
        <begin position="397"/>
        <end position="418"/>
    </location>
</feature>
<feature type="transmembrane region" description="Helical" evidence="12">
    <location>
        <begin position="101"/>
        <end position="122"/>
    </location>
</feature>
<keyword evidence="10 12" id="KW-0472">Membrane</keyword>
<comment type="function">
    <text evidence="11">Mannosyltransferase involved in glycosylphosphatidylinositol-anchor biosynthesis. Transfers the third mannose to Man2-GlcN-acyl-PI during GPI precursor assembly.</text>
</comment>
<feature type="transmembrane region" description="Helical" evidence="12">
    <location>
        <begin position="192"/>
        <end position="212"/>
    </location>
</feature>